<evidence type="ECO:0000259" key="2">
    <source>
        <dbReference type="Pfam" id="PF22726"/>
    </source>
</evidence>
<feature type="compositionally biased region" description="Basic and acidic residues" evidence="1">
    <location>
        <begin position="1423"/>
        <end position="1435"/>
    </location>
</feature>
<name>A0A0A3XS90_BRAJP</name>
<comment type="caution">
    <text evidence="3">The sequence shown here is derived from an EMBL/GenBank/DDBJ whole genome shotgun (WGS) entry which is preliminary data.</text>
</comment>
<proteinExistence type="predicted"/>
<gene>
    <name evidence="3" type="ORF">MA20_22275</name>
</gene>
<evidence type="ECO:0000313" key="3">
    <source>
        <dbReference type="EMBL" id="KGT77322.1"/>
    </source>
</evidence>
<evidence type="ECO:0000256" key="1">
    <source>
        <dbReference type="SAM" id="MobiDB-lite"/>
    </source>
</evidence>
<dbReference type="InterPro" id="IPR027417">
    <property type="entry name" value="P-loop_NTPase"/>
</dbReference>
<feature type="region of interest" description="Disordered" evidence="1">
    <location>
        <begin position="1423"/>
        <end position="1454"/>
    </location>
</feature>
<dbReference type="EMBL" id="JRPN01000018">
    <property type="protein sequence ID" value="KGT77322.1"/>
    <property type="molecule type" value="Genomic_DNA"/>
</dbReference>
<dbReference type="InterPro" id="IPR054732">
    <property type="entry name" value="NCAB2"/>
</dbReference>
<dbReference type="RefSeq" id="WP_041956930.1">
    <property type="nucleotide sequence ID" value="NZ_JRPN01000018.1"/>
</dbReference>
<protein>
    <recommendedName>
        <fullName evidence="2">NACHT C-terminal Alpha/Beta 2 domain-containing protein</fullName>
    </recommendedName>
</protein>
<dbReference type="Pfam" id="PF22726">
    <property type="entry name" value="NCAB2"/>
    <property type="match status" value="1"/>
</dbReference>
<sequence length="1454" mass="160742">MAKKSRDDFTVKTVLQIAKRAGWLCCFPSCRTSTVGATEDGRGEINIGTAAHICAAAPGGPRYDENMSENERSSAENGIWMCRDHGKAIDSDVKQFTTTVLREWKKQAELESWQRVLRNEVASSAAAASDADLAKRFRAAAENDLCVFRQTSKWPRTSVALRLEVDGFDTPVTTDALARAVTSLDDLILVAGPGMGKTTTVFQVAEGILETSNGTPLVVMLNDWATESATILESILKRPAFKGILEDDLRRATAQPGVVLLLDGWNELDAESRKRARVQISTLKAGLPELGLVVSARKPRNQALDVPFGGKRVDLLPLNHDQQMQIARDVRGEDGARLVDQAWRTAGVRELVTIPLYLTALLSLPNGMPFPTTKEEVLRHFVAAHEVETGRAEAMHAVVQDLQQDYLEALAVLATHTANTAVSDSNARRSVSDTAAFLVNNGQITIKPEPNAVLDVLVSNHVLMRAGDTPGLSFQHQQFQEWYASHIVERRIIAEVDDLGQREALKAEIFNFPAWEEAILFAIERMSRSDEHHRAASGKAILAAFEVDPILAAEMIFRSTDDVWMRVSTSVQGRIARWHAPGKVDRAFRFMLTSGRSEFFDLVWPLITDENEQTSLKALRNCKRFRSTILGKDAVQKIKALPQKPRLVLLHEIASRGGMDGLDLATGIAKDDPEPEVKSGVIEALAFRRADRHVADILRKASEKTFDLVSRRDLIDEVDDEDVRQGIEAARKRLAAEETTVEHRLRRIAHAEALEDCSAELTTIISTMEIDKKQDAGVRLIYEARNRYPRAVADGLLARVRASRKLFYGADDMLASAGFIIEDEELLNLALATPASDETQADAAASVLGPVAVGKMLDRLLALAPHVRTDRAASEAYSALDRRIAHVPGGSLVEAVVERSPTLNSEQIARFASLLSRGSDGDSDRARPFNADGVRTVRELVEEWGKRMLASGDAERWHKAAVATLASHVSDVSLLPLLKQMNDDNLRRYRDFRAQAEAEGWRHGRAVDEARTPHTHEYQRAFLAIKVPETAALMREYLEDEHFGALAALVLADQWRAANEPRKDNRFLGGIDWSDVQTKRAARAANPVATCDEAEAIFAAIDRLIVDGTTKNQHLLAVSLGIVGLRLPHGQRDATIRNLISIAPREGHQVARSDLLLSLVLSGEEVNFADVADGIDETLEAAKTQSWILTQSDGYGLKVWLRLLPFVNTPLDGLSVLRGLPPAQRDRYFLRDLVRSYAHASPEAAEELLFKLAEADANFYFEHEWRDSVVALNTVSSARRLIDLVANGALDSKSSDNWHLARQLGGLLADHDDLRRHVYSLLKDGAPTSGLVMLAKAVAESPDEDGVLLLVKCEQDGRSFRGWRMIEQAVTEHVPVDGYQNAFNVVPVPAVELRRKLFAMTSDGGPRDVATRWLNDVDRIRDEYGLPEGEPRHPDLASGRQWPIMLPDPEATKD</sequence>
<feature type="domain" description="NACHT C-terminal Alpha/Beta 2" evidence="2">
    <location>
        <begin position="1365"/>
        <end position="1443"/>
    </location>
</feature>
<evidence type="ECO:0000313" key="4">
    <source>
        <dbReference type="Proteomes" id="UP000030377"/>
    </source>
</evidence>
<accession>A0A0A3XS90</accession>
<organism evidence="3 4">
    <name type="scientific">Bradyrhizobium japonicum</name>
    <dbReference type="NCBI Taxonomy" id="375"/>
    <lineage>
        <taxon>Bacteria</taxon>
        <taxon>Pseudomonadati</taxon>
        <taxon>Pseudomonadota</taxon>
        <taxon>Alphaproteobacteria</taxon>
        <taxon>Hyphomicrobiales</taxon>
        <taxon>Nitrobacteraceae</taxon>
        <taxon>Bradyrhizobium</taxon>
    </lineage>
</organism>
<dbReference type="Proteomes" id="UP000030377">
    <property type="component" value="Unassembled WGS sequence"/>
</dbReference>
<reference evidence="3 4" key="1">
    <citation type="submission" date="2014-09" db="EMBL/GenBank/DDBJ databases">
        <title>Draft genome of Bradyrhizobium japonicum Is-34.</title>
        <authorList>
            <person name="Tsurumaru H."/>
            <person name="Yamakawa T."/>
            <person name="Hashimoto S."/>
            <person name="Okizaki K."/>
            <person name="Kanesaki Y."/>
            <person name="Yoshikawa H."/>
            <person name="Yajima S."/>
        </authorList>
    </citation>
    <scope>NUCLEOTIDE SEQUENCE [LARGE SCALE GENOMIC DNA]</scope>
    <source>
        <strain evidence="3 4">Is-34</strain>
    </source>
</reference>
<dbReference type="Gene3D" id="3.40.50.300">
    <property type="entry name" value="P-loop containing nucleotide triphosphate hydrolases"/>
    <property type="match status" value="1"/>
</dbReference>